<gene>
    <name evidence="2" type="ORF">J2I46_32185</name>
</gene>
<dbReference type="SUPFAM" id="SSF54427">
    <property type="entry name" value="NTF2-like"/>
    <property type="match status" value="1"/>
</dbReference>
<evidence type="ECO:0000259" key="1">
    <source>
        <dbReference type="Pfam" id="PF14534"/>
    </source>
</evidence>
<dbReference type="Proteomes" id="UP000664628">
    <property type="component" value="Unassembled WGS sequence"/>
</dbReference>
<dbReference type="InterPro" id="IPR027843">
    <property type="entry name" value="DUF4440"/>
</dbReference>
<dbReference type="RefSeq" id="WP_207333227.1">
    <property type="nucleotide sequence ID" value="NZ_JAFMYW010000029.1"/>
</dbReference>
<dbReference type="Gene3D" id="3.10.450.50">
    <property type="match status" value="1"/>
</dbReference>
<keyword evidence="3" id="KW-1185">Reference proteome</keyword>
<proteinExistence type="predicted"/>
<protein>
    <submittedName>
        <fullName evidence="2">Nuclear transport factor 2 family protein</fullName>
    </submittedName>
</protein>
<dbReference type="InterPro" id="IPR032710">
    <property type="entry name" value="NTF2-like_dom_sf"/>
</dbReference>
<dbReference type="EMBL" id="JAFMYW010000029">
    <property type="protein sequence ID" value="MBO0953275.1"/>
    <property type="molecule type" value="Genomic_DNA"/>
</dbReference>
<dbReference type="Pfam" id="PF14534">
    <property type="entry name" value="DUF4440"/>
    <property type="match status" value="1"/>
</dbReference>
<sequence length="145" mass="16528">MEKIFVICLLLLPVKLWGQSANEAEIKRLEQVELEAVHKGDTVTLFKLWSPNYVVNNPYNQIVTVKQIIGFIREGKIDYSSVERIVEKVTLTQNVGIAMGKEIVTPEKATENVGKKVTRRYTDVWIKTSSGWRLIARQATNILVE</sequence>
<evidence type="ECO:0000313" key="3">
    <source>
        <dbReference type="Proteomes" id="UP000664628"/>
    </source>
</evidence>
<accession>A0ABS3JTE0</accession>
<reference evidence="2 3" key="1">
    <citation type="submission" date="2021-03" db="EMBL/GenBank/DDBJ databases">
        <title>Fibrella sp. HMF5405 genome sequencing and assembly.</title>
        <authorList>
            <person name="Kang H."/>
            <person name="Kim H."/>
            <person name="Bae S."/>
            <person name="Joh K."/>
        </authorList>
    </citation>
    <scope>NUCLEOTIDE SEQUENCE [LARGE SCALE GENOMIC DNA]</scope>
    <source>
        <strain evidence="2 3">HMF5405</strain>
    </source>
</reference>
<organism evidence="2 3">
    <name type="scientific">Fibrella forsythiae</name>
    <dbReference type="NCBI Taxonomy" id="2817061"/>
    <lineage>
        <taxon>Bacteria</taxon>
        <taxon>Pseudomonadati</taxon>
        <taxon>Bacteroidota</taxon>
        <taxon>Cytophagia</taxon>
        <taxon>Cytophagales</taxon>
        <taxon>Spirosomataceae</taxon>
        <taxon>Fibrella</taxon>
    </lineage>
</organism>
<name>A0ABS3JTE0_9BACT</name>
<evidence type="ECO:0000313" key="2">
    <source>
        <dbReference type="EMBL" id="MBO0953275.1"/>
    </source>
</evidence>
<feature type="domain" description="DUF4440" evidence="1">
    <location>
        <begin position="26"/>
        <end position="134"/>
    </location>
</feature>
<comment type="caution">
    <text evidence="2">The sequence shown here is derived from an EMBL/GenBank/DDBJ whole genome shotgun (WGS) entry which is preliminary data.</text>
</comment>